<dbReference type="AlphaFoldDB" id="A0A1W1UJ01"/>
<protein>
    <submittedName>
        <fullName evidence="3">Cytochrome c biogenesis factor</fullName>
    </submittedName>
</protein>
<dbReference type="SUPFAM" id="SSF48452">
    <property type="entry name" value="TPR-like"/>
    <property type="match status" value="1"/>
</dbReference>
<accession>A0A1W1UJ01</accession>
<evidence type="ECO:0000259" key="2">
    <source>
        <dbReference type="Pfam" id="PF04575"/>
    </source>
</evidence>
<dbReference type="Proteomes" id="UP000192408">
    <property type="component" value="Unassembled WGS sequence"/>
</dbReference>
<feature type="chain" id="PRO_5012235643" evidence="1">
    <location>
        <begin position="23"/>
        <end position="472"/>
    </location>
</feature>
<keyword evidence="1" id="KW-0732">Signal</keyword>
<evidence type="ECO:0000313" key="3">
    <source>
        <dbReference type="EMBL" id="SMB80781.1"/>
    </source>
</evidence>
<evidence type="ECO:0000313" key="4">
    <source>
        <dbReference type="Proteomes" id="UP000192408"/>
    </source>
</evidence>
<gene>
    <name evidence="3" type="ORF">SAMN05660772_01695</name>
</gene>
<sequence>MRFFRLLLSATALLSVFSIAQAQSAVSAPQVATEYLPQPQDYLRQTILNDLQSPQTAYQPAQQLVMLENQLLPTVLHLMKQRQWLQAKSILTPLLETQPASLHALFLAGQIAEQQQDWQSAVTYYRQMLAIDRTLQRPRLELAKALAKSGEIQASEYQFNLALSQKLPPQVENNVFSILQNLKAETSYLNVQFAFMPSSNINQGSRQRTVMIRGVSHVLSESSRAKSGVGVQLAIDGEKRFGNEYKWFINGALLNLDYANRHSDQTVSRLMIGRSFGNQRHAWDIAVGGHHVLYQHKGLYQGMLGRVNYAWRIKPDWKLSLGWETQQLHYQPQYAYQRGWQHWFNANLSHVVNGRTIYYWGVQQGFNQAKERNYSNRTLTLQTGVRHQFDFAQLTMGANLAYGRTDYRDVVPFLDMIRHDKRWSGSVDILKRDWSWLGFAPRLSLHYTDNRSNTGIYSYKNKQVRLSFSKEF</sequence>
<organism evidence="3 4">
    <name type="scientific">Pasteurella testudinis DSM 23072</name>
    <dbReference type="NCBI Taxonomy" id="1122938"/>
    <lineage>
        <taxon>Bacteria</taxon>
        <taxon>Pseudomonadati</taxon>
        <taxon>Pseudomonadota</taxon>
        <taxon>Gammaproteobacteria</taxon>
        <taxon>Pasteurellales</taxon>
        <taxon>Pasteurellaceae</taxon>
        <taxon>Pasteurella</taxon>
    </lineage>
</organism>
<dbReference type="STRING" id="1122938.SAMN05660772_01695"/>
<dbReference type="EMBL" id="FWWV01000004">
    <property type="protein sequence ID" value="SMB80781.1"/>
    <property type="molecule type" value="Genomic_DNA"/>
</dbReference>
<name>A0A1W1UJ01_9PAST</name>
<dbReference type="InterPro" id="IPR007655">
    <property type="entry name" value="Slam_C"/>
</dbReference>
<feature type="domain" description="Surface lipoprotein assembly modifier C-terminal" evidence="2">
    <location>
        <begin position="189"/>
        <end position="472"/>
    </location>
</feature>
<dbReference type="RefSeq" id="WP_084256002.1">
    <property type="nucleotide sequence ID" value="NZ_FWWV01000004.1"/>
</dbReference>
<evidence type="ECO:0000256" key="1">
    <source>
        <dbReference type="SAM" id="SignalP"/>
    </source>
</evidence>
<feature type="signal peptide" evidence="1">
    <location>
        <begin position="1"/>
        <end position="22"/>
    </location>
</feature>
<keyword evidence="4" id="KW-1185">Reference proteome</keyword>
<dbReference type="Gene3D" id="1.25.40.10">
    <property type="entry name" value="Tetratricopeptide repeat domain"/>
    <property type="match status" value="1"/>
</dbReference>
<dbReference type="Pfam" id="PF04575">
    <property type="entry name" value="SlipAM"/>
    <property type="match status" value="1"/>
</dbReference>
<reference evidence="4" key="1">
    <citation type="submission" date="2017-04" db="EMBL/GenBank/DDBJ databases">
        <authorList>
            <person name="Varghese N."/>
            <person name="Submissions S."/>
        </authorList>
    </citation>
    <scope>NUCLEOTIDE SEQUENCE [LARGE SCALE GENOMIC DNA]</scope>
    <source>
        <strain evidence="4">DSM 23072</strain>
    </source>
</reference>
<dbReference type="InterPro" id="IPR011990">
    <property type="entry name" value="TPR-like_helical_dom_sf"/>
</dbReference>
<proteinExistence type="predicted"/>